<sequence>MIIKMKLKFTGTLLLLLLLNSLFCWGQNATQAVVLGKVANLEGAVQGATLFVKNESTGFTATTVTNKEGGYIFNQLPLGTPYSITVSYVGYKTEKKTGITLNQGDRLEIGFDLVKNEGALTEVVVTTNTLRRNVANVGAATTISPKDLNTLPVNGRNFTSLIDLSPVANGTSIGGQLQSSTNFTIDGMSARGTIAGGSTSSAYSISIEAIREFKVVNNEYDVTEGRAGGGTISTVTKSGTNTFSGSAFGFLRHNKLSSSYDIRGNKRNQPFSTAQYGASIGGPIVKDKAHFFFVWDHQEDSRPLNNADIRTPADEAAFRVTQSTLDRFTAIAREKYGVGAGNQFGSFDKSRSTDALFGRIDWQLNSKNLLSIRNNYVYEIDNLSEGDNSGINAIESYIDRKKMNNSLILSLRTSINPRLTNEFKAQQFLQNEFVIPSPELPAAGIPRAIVENVTSTGANGTNYTNSIQIGGQRFSPEWFKGTVYQAVNNLYYNTDKVKYTFGVDLMYTRMHNVYGSEMNGRFFYTGIENFANNTPYRYVREIATVADPSTVLHQMASGAYAQMETKLGRGVNLLAGIRLDNTQYLNGANYNAVADKELGINTSNKINTTQVQPRFELMWDVNERKTDFIRFGAGIFGSNLNPYSMINNILFDGTKVASVDMTTNLPAADFIGYRQNPATAPGQELFNIPGVEKLVTLNTNSKDVKIPTVYKASLTYNHIFGSKLRMGVSAYATLARNNYMYVDRNMVDQPYFTIEQEANRGVYVPAATINARNGVATWVNSRKTNALGRVLDLISDGKKNQYAIVVDGTYRYFRDGQITASYTWSDSRDNTSYNGNVANTATLSLMVKDDPRDLSRMAYADNHFRSKVVVYANAPSIKGITVGLRFSGMGGTRYSLAVAGNMNGDFVNSNDLAYVYDPTSLSTPKYIADGINAILNNPDVEQGLKDYITRSIGKIAERNGGINGFFGTFDLRLAKKLMINRKHGVELSVDLFNVSNTFSKKWGVNKSLGKQNIYNITSFSPETETFGYRVNTTSGVSPISGTPFQAQIGVRYSF</sequence>
<gene>
    <name evidence="3" type="ORF">SAMN05444008_101296</name>
</gene>
<dbReference type="Pfam" id="PF25183">
    <property type="entry name" value="OMP_b-brl_4"/>
    <property type="match status" value="2"/>
</dbReference>
<dbReference type="Pfam" id="PF13620">
    <property type="entry name" value="CarboxypepD_reg"/>
    <property type="match status" value="1"/>
</dbReference>
<protein>
    <submittedName>
        <fullName evidence="3">Carboxypeptidase regulatory-like domain-containing protein</fullName>
    </submittedName>
</protein>
<evidence type="ECO:0000256" key="1">
    <source>
        <dbReference type="SAM" id="SignalP"/>
    </source>
</evidence>
<dbReference type="SUPFAM" id="SSF56935">
    <property type="entry name" value="Porins"/>
    <property type="match status" value="1"/>
</dbReference>
<feature type="domain" description="TonB-dependent transporter Oar-like beta-barrel" evidence="2">
    <location>
        <begin position="235"/>
        <end position="313"/>
    </location>
</feature>
<organism evidence="3 4">
    <name type="scientific">Cnuella takakiae</name>
    <dbReference type="NCBI Taxonomy" id="1302690"/>
    <lineage>
        <taxon>Bacteria</taxon>
        <taxon>Pseudomonadati</taxon>
        <taxon>Bacteroidota</taxon>
        <taxon>Chitinophagia</taxon>
        <taxon>Chitinophagales</taxon>
        <taxon>Chitinophagaceae</taxon>
        <taxon>Cnuella</taxon>
    </lineage>
</organism>
<feature type="chain" id="PRO_5013132747" evidence="1">
    <location>
        <begin position="27"/>
        <end position="1054"/>
    </location>
</feature>
<dbReference type="InterPro" id="IPR057601">
    <property type="entry name" value="Oar-like_b-barrel"/>
</dbReference>
<evidence type="ECO:0000313" key="3">
    <source>
        <dbReference type="EMBL" id="SHE37854.1"/>
    </source>
</evidence>
<dbReference type="GO" id="GO:0004180">
    <property type="term" value="F:carboxypeptidase activity"/>
    <property type="evidence" value="ECO:0007669"/>
    <property type="project" value="UniProtKB-KW"/>
</dbReference>
<reference evidence="3 4" key="1">
    <citation type="submission" date="2016-11" db="EMBL/GenBank/DDBJ databases">
        <authorList>
            <person name="Jaros S."/>
            <person name="Januszkiewicz K."/>
            <person name="Wedrychowicz H."/>
        </authorList>
    </citation>
    <scope>NUCLEOTIDE SEQUENCE [LARGE SCALE GENOMIC DNA]</scope>
    <source>
        <strain evidence="3 4">DSM 26897</strain>
    </source>
</reference>
<dbReference type="Proteomes" id="UP000184368">
    <property type="component" value="Unassembled WGS sequence"/>
</dbReference>
<dbReference type="Gene3D" id="2.60.40.1120">
    <property type="entry name" value="Carboxypeptidase-like, regulatory domain"/>
    <property type="match status" value="1"/>
</dbReference>
<accession>A0A1M4T076</accession>
<evidence type="ECO:0000313" key="4">
    <source>
        <dbReference type="Proteomes" id="UP000184368"/>
    </source>
</evidence>
<dbReference type="STRING" id="1302690.BUE76_01055"/>
<dbReference type="AlphaFoldDB" id="A0A1M4T076"/>
<dbReference type="SUPFAM" id="SSF49464">
    <property type="entry name" value="Carboxypeptidase regulatory domain-like"/>
    <property type="match status" value="1"/>
</dbReference>
<feature type="signal peptide" evidence="1">
    <location>
        <begin position="1"/>
        <end position="26"/>
    </location>
</feature>
<dbReference type="InterPro" id="IPR008969">
    <property type="entry name" value="CarboxyPept-like_regulatory"/>
</dbReference>
<keyword evidence="3" id="KW-0645">Protease</keyword>
<keyword evidence="4" id="KW-1185">Reference proteome</keyword>
<dbReference type="EMBL" id="FQUO01000001">
    <property type="protein sequence ID" value="SHE37854.1"/>
    <property type="molecule type" value="Genomic_DNA"/>
</dbReference>
<feature type="domain" description="TonB-dependent transporter Oar-like beta-barrel" evidence="2">
    <location>
        <begin position="341"/>
        <end position="999"/>
    </location>
</feature>
<keyword evidence="3" id="KW-0378">Hydrolase</keyword>
<keyword evidence="3" id="KW-0121">Carboxypeptidase</keyword>
<name>A0A1M4T076_9BACT</name>
<evidence type="ECO:0000259" key="2">
    <source>
        <dbReference type="Pfam" id="PF25183"/>
    </source>
</evidence>
<proteinExistence type="predicted"/>
<keyword evidence="1" id="KW-0732">Signal</keyword>